<organism evidence="1 2">
    <name type="scientific">Pseudomonas denitrificans</name>
    <dbReference type="NCBI Taxonomy" id="43306"/>
    <lineage>
        <taxon>Bacteria</taxon>
        <taxon>Pseudomonadati</taxon>
        <taxon>Pseudomonadota</taxon>
        <taxon>Gammaproteobacteria</taxon>
        <taxon>Pseudomonadales</taxon>
        <taxon>Pseudomonadaceae</taxon>
        <taxon>Halopseudomonas</taxon>
    </lineage>
</organism>
<evidence type="ECO:0000313" key="2">
    <source>
        <dbReference type="Proteomes" id="UP000326659"/>
    </source>
</evidence>
<dbReference type="OrthoDB" id="9983047at2"/>
<reference evidence="1 2" key="1">
    <citation type="submission" date="2019-09" db="EMBL/GenBank/DDBJ databases">
        <title>Prosopis cineraria nodule microbiome.</title>
        <authorList>
            <person name="Chaluvadi S.R."/>
            <person name="Ali R."/>
            <person name="Wang X."/>
        </authorList>
    </citation>
    <scope>NUCLEOTIDE SEQUENCE [LARGE SCALE GENOMIC DNA]</scope>
    <source>
        <strain evidence="1 2">BG1</strain>
    </source>
</reference>
<protein>
    <submittedName>
        <fullName evidence="1">Uncharacterized protein</fullName>
    </submittedName>
</protein>
<dbReference type="EMBL" id="CP043626">
    <property type="protein sequence ID" value="QEY72016.1"/>
    <property type="molecule type" value="Genomic_DNA"/>
</dbReference>
<keyword evidence="2" id="KW-1185">Reference proteome</keyword>
<name>A0A9X7MZ73_PSEDE</name>
<dbReference type="AlphaFoldDB" id="A0A9X7MZ73"/>
<dbReference type="RefSeq" id="WP_151187361.1">
    <property type="nucleotide sequence ID" value="NZ_CP043626.1"/>
</dbReference>
<proteinExistence type="predicted"/>
<sequence length="266" mass="30420">MLTETNQERQVFASSDELKSEERKTGYKALISFTREWILNLPENYGPHLKKLYFEGTLPKELEEGLGRQEPIFICLSAPTIDREFVVDTFNQCQYAGIAAGFVKNYRLYFDGRVREIDSAIMNRMQFIVESLADERANWLTCQGSDYRSLYLVFYTSIFSALAQGKPSSGYIGVGLIPYVEGIYEEICNQYDGVKEADFLRGCLEVLFRGEAAHPDKTYQDPVFVEFMSRFFSKKLPPSLQSLVEDVYQQTSSDVRIGWASGQVIL</sequence>
<dbReference type="Proteomes" id="UP000326659">
    <property type="component" value="Chromosome"/>
</dbReference>
<dbReference type="KEGG" id="pden:F1C79_10545"/>
<gene>
    <name evidence="1" type="ORF">F1C79_10545</name>
</gene>
<evidence type="ECO:0000313" key="1">
    <source>
        <dbReference type="EMBL" id="QEY72016.1"/>
    </source>
</evidence>
<accession>A0A9X7MZ73</accession>